<dbReference type="RefSeq" id="WP_059079774.1">
    <property type="nucleotide sequence ID" value="NZ_BCMM01000008.1"/>
</dbReference>
<reference evidence="2" key="3">
    <citation type="submission" date="2016-02" db="EMBL/GenBank/DDBJ databases">
        <title>Draft genome of pathogenic Streptomyces sp. in Japan.</title>
        <authorList>
            <person name="Tomihama T."/>
            <person name="Ikenaga M."/>
            <person name="Sakai M."/>
            <person name="Okubo T."/>
            <person name="Ikeda S."/>
        </authorList>
    </citation>
    <scope>NUCLEOTIDE SEQUENCE [LARGE SCALE GENOMIC DNA]</scope>
    <source>
        <strain evidence="2">S58</strain>
    </source>
</reference>
<dbReference type="AlphaFoldDB" id="A0A117EDG1"/>
<protein>
    <submittedName>
        <fullName evidence="1">Uncharacterized protein</fullName>
    </submittedName>
</protein>
<dbReference type="Proteomes" id="UP000067448">
    <property type="component" value="Unassembled WGS sequence"/>
</dbReference>
<name>A0A117EDG1_STRSC</name>
<comment type="caution">
    <text evidence="1">The sequence shown here is derived from an EMBL/GenBank/DDBJ whole genome shotgun (WGS) entry which is preliminary data.</text>
</comment>
<accession>A0A117EDG1</accession>
<organism evidence="1 2">
    <name type="scientific">Streptomyces scabiei</name>
    <dbReference type="NCBI Taxonomy" id="1930"/>
    <lineage>
        <taxon>Bacteria</taxon>
        <taxon>Bacillati</taxon>
        <taxon>Actinomycetota</taxon>
        <taxon>Actinomycetes</taxon>
        <taxon>Kitasatosporales</taxon>
        <taxon>Streptomycetaceae</taxon>
        <taxon>Streptomyces</taxon>
    </lineage>
</organism>
<dbReference type="EMBL" id="BCMM01000008">
    <property type="protein sequence ID" value="GAQ61927.1"/>
    <property type="molecule type" value="Genomic_DNA"/>
</dbReference>
<reference evidence="2" key="1">
    <citation type="submission" date="2015-11" db="EMBL/GenBank/DDBJ databases">
        <authorList>
            <consortium name="Cross-ministerial Strategic Innovation Promotion Program (SIP) consortium"/>
            <person name="Tomihama T."/>
            <person name="Ikenaga M."/>
            <person name="Sakai M."/>
            <person name="Okubo T."/>
            <person name="Ikeda S."/>
        </authorList>
    </citation>
    <scope>NUCLEOTIDE SEQUENCE [LARGE SCALE GENOMIC DNA]</scope>
    <source>
        <strain evidence="2">S58</strain>
    </source>
</reference>
<proteinExistence type="predicted"/>
<gene>
    <name evidence="1" type="ORF">SsS58_02281</name>
</gene>
<reference evidence="1 2" key="2">
    <citation type="journal article" date="2016" name="Genome Announc.">
        <title>Draft Genome Sequences of Streptomyces scabiei S58, Streptomyces turgidiscabies T45, and Streptomyces acidiscabies a10, the Pathogens of Potato Common Scab, Isolated in Japan.</title>
        <authorList>
            <person name="Tomihama T."/>
            <person name="Nishi Y."/>
            <person name="Sakai M."/>
            <person name="Ikenaga M."/>
            <person name="Okubo T."/>
            <person name="Ikeda S."/>
        </authorList>
    </citation>
    <scope>NUCLEOTIDE SEQUENCE [LARGE SCALE GENOMIC DNA]</scope>
    <source>
        <strain evidence="1 2">S58</strain>
    </source>
</reference>
<sequence>MTTAQSTYLGWDLLVHFKGCEKPSWTVDAKVEDDVFRARHGGEKHECPNEECWHGDRLRRTTVRIVCPSCTRAYMLDSEEELQAGQPKTITKGYGQPPRRMAGLLLWPGEPFWNYGRMSTDEPWDFIVTRPGVTRVTEADVVGSIGQGRGKRGGVCWSVAAVRSDDGPYGLRPLRFAYAENSLRTVAAAAKWAAARLVEAGTTGGGGE</sequence>
<evidence type="ECO:0000313" key="1">
    <source>
        <dbReference type="EMBL" id="GAQ61927.1"/>
    </source>
</evidence>
<dbReference type="OrthoDB" id="4158558at2"/>
<evidence type="ECO:0000313" key="2">
    <source>
        <dbReference type="Proteomes" id="UP000067448"/>
    </source>
</evidence>